<feature type="transmembrane region" description="Helical" evidence="1">
    <location>
        <begin position="181"/>
        <end position="202"/>
    </location>
</feature>
<gene>
    <name evidence="2" type="ORF">FCL54_10470</name>
</gene>
<sequence length="259" mass="28383">MGQWFILFKKECMESWRNYKWLWMPSVFLILGLMQPITTYYLPDILATAGELPEGSEISIPIPPAPDVIAATFGQFSQIGILVLVLASMGIVAGERASGTASMILARPVSRFSFISAKWAAMLLLTWLSYLVGYAGSWYYTFLLIGEVEATNAIGAFFVYGLWLTFAVTLTVFFSTILKNAGIVAFLSIGSLLVISALSHTLTKLLAWSPGRLSVHASSIVSTGEGADHFFLALSVSIGIIIVLLILAYYLFKQKELVE</sequence>
<feature type="transmembrane region" description="Helical" evidence="1">
    <location>
        <begin position="230"/>
        <end position="252"/>
    </location>
</feature>
<dbReference type="AlphaFoldDB" id="A0A5R9FD15"/>
<evidence type="ECO:0000256" key="1">
    <source>
        <dbReference type="SAM" id="Phobius"/>
    </source>
</evidence>
<organism evidence="2 3">
    <name type="scientific">Exobacillus caeni</name>
    <dbReference type="NCBI Taxonomy" id="2574798"/>
    <lineage>
        <taxon>Bacteria</taxon>
        <taxon>Bacillati</taxon>
        <taxon>Bacillota</taxon>
        <taxon>Bacilli</taxon>
        <taxon>Bacillales</taxon>
        <taxon>Guptibacillaceae</taxon>
        <taxon>Exobacillus</taxon>
    </lineage>
</organism>
<comment type="caution">
    <text evidence="2">The sequence shown here is derived from an EMBL/GenBank/DDBJ whole genome shotgun (WGS) entry which is preliminary data.</text>
</comment>
<feature type="transmembrane region" description="Helical" evidence="1">
    <location>
        <begin position="76"/>
        <end position="98"/>
    </location>
</feature>
<dbReference type="Pfam" id="PF12679">
    <property type="entry name" value="ABC2_membrane_2"/>
    <property type="match status" value="1"/>
</dbReference>
<proteinExistence type="predicted"/>
<dbReference type="PANTHER" id="PTHR37305:SF1">
    <property type="entry name" value="MEMBRANE PROTEIN"/>
    <property type="match status" value="1"/>
</dbReference>
<evidence type="ECO:0000313" key="2">
    <source>
        <dbReference type="EMBL" id="TLS37555.1"/>
    </source>
</evidence>
<dbReference type="OrthoDB" id="4187110at2"/>
<protein>
    <submittedName>
        <fullName evidence="2">ABC transporter permease</fullName>
    </submittedName>
</protein>
<dbReference type="Proteomes" id="UP000308230">
    <property type="component" value="Unassembled WGS sequence"/>
</dbReference>
<dbReference type="GO" id="GO:0140359">
    <property type="term" value="F:ABC-type transporter activity"/>
    <property type="evidence" value="ECO:0007669"/>
    <property type="project" value="InterPro"/>
</dbReference>
<feature type="transmembrane region" description="Helical" evidence="1">
    <location>
        <begin position="153"/>
        <end position="174"/>
    </location>
</feature>
<evidence type="ECO:0000313" key="3">
    <source>
        <dbReference type="Proteomes" id="UP000308230"/>
    </source>
</evidence>
<dbReference type="GO" id="GO:0005886">
    <property type="term" value="C:plasma membrane"/>
    <property type="evidence" value="ECO:0007669"/>
    <property type="project" value="UniProtKB-SubCell"/>
</dbReference>
<dbReference type="EMBL" id="SWLG01000006">
    <property type="protein sequence ID" value="TLS37555.1"/>
    <property type="molecule type" value="Genomic_DNA"/>
</dbReference>
<keyword evidence="1" id="KW-0472">Membrane</keyword>
<keyword evidence="3" id="KW-1185">Reference proteome</keyword>
<keyword evidence="1" id="KW-0812">Transmembrane</keyword>
<accession>A0A5R9FD15</accession>
<reference evidence="2 3" key="1">
    <citation type="submission" date="2019-04" db="EMBL/GenBank/DDBJ databases">
        <title>Bacillus caeni sp. nov., a bacterium isolated from mangrove sediment.</title>
        <authorList>
            <person name="Huang H."/>
            <person name="Mo K."/>
            <person name="Hu Y."/>
        </authorList>
    </citation>
    <scope>NUCLEOTIDE SEQUENCE [LARGE SCALE GENOMIC DNA]</scope>
    <source>
        <strain evidence="2 3">HB172195</strain>
    </source>
</reference>
<feature type="transmembrane region" description="Helical" evidence="1">
    <location>
        <begin position="119"/>
        <end position="141"/>
    </location>
</feature>
<keyword evidence="1" id="KW-1133">Transmembrane helix</keyword>
<dbReference type="RefSeq" id="WP_138126092.1">
    <property type="nucleotide sequence ID" value="NZ_SWLG01000006.1"/>
</dbReference>
<name>A0A5R9FD15_9BACL</name>
<dbReference type="PANTHER" id="PTHR37305">
    <property type="entry name" value="INTEGRAL MEMBRANE PROTEIN-RELATED"/>
    <property type="match status" value="1"/>
</dbReference>
<feature type="transmembrane region" description="Helical" evidence="1">
    <location>
        <begin position="21"/>
        <end position="42"/>
    </location>
</feature>